<evidence type="ECO:0000313" key="3">
    <source>
        <dbReference type="Proteomes" id="UP001163687"/>
    </source>
</evidence>
<dbReference type="InterPro" id="IPR050303">
    <property type="entry name" value="GatZ_KbaZ_carbometab"/>
</dbReference>
<dbReference type="KEGG" id="cmic:caldi_07650"/>
<keyword evidence="1" id="KW-1133">Transmembrane helix</keyword>
<dbReference type="RefSeq" id="WP_264843782.1">
    <property type="nucleotide sequence ID" value="NZ_AP025628.1"/>
</dbReference>
<name>A0AA35G7B7_9FIRM</name>
<dbReference type="PANTHER" id="PTHR32502:SF26">
    <property type="entry name" value="PHOSPHOTRANSFERASE SYSTEM SUGAR-SPECIFIC EIID COMPONENT"/>
    <property type="match status" value="1"/>
</dbReference>
<dbReference type="Pfam" id="PF03613">
    <property type="entry name" value="EIID-AGA"/>
    <property type="match status" value="1"/>
</dbReference>
<organism evidence="2 3">
    <name type="scientific">Caldinitratiruptor microaerophilus</name>
    <dbReference type="NCBI Taxonomy" id="671077"/>
    <lineage>
        <taxon>Bacteria</taxon>
        <taxon>Bacillati</taxon>
        <taxon>Bacillota</taxon>
        <taxon>Clostridia</taxon>
        <taxon>Eubacteriales</taxon>
        <taxon>Symbiobacteriaceae</taxon>
        <taxon>Caldinitratiruptor</taxon>
    </lineage>
</organism>
<reference evidence="2" key="1">
    <citation type="submission" date="2022-03" db="EMBL/GenBank/DDBJ databases">
        <title>Complete genome sequence of Caldinitratiruptor microaerophilus.</title>
        <authorList>
            <person name="Mukaiyama R."/>
            <person name="Nishiyama T."/>
            <person name="Ueda K."/>
        </authorList>
    </citation>
    <scope>NUCLEOTIDE SEQUENCE</scope>
    <source>
        <strain evidence="2">JCM 16183</strain>
    </source>
</reference>
<dbReference type="AlphaFoldDB" id="A0AA35G7B7"/>
<feature type="transmembrane region" description="Helical" evidence="1">
    <location>
        <begin position="142"/>
        <end position="161"/>
    </location>
</feature>
<dbReference type="PROSITE" id="PS51108">
    <property type="entry name" value="PTS_EIID"/>
    <property type="match status" value="1"/>
</dbReference>
<gene>
    <name evidence="2" type="ORF">caldi_07650</name>
</gene>
<dbReference type="EMBL" id="AP025628">
    <property type="protein sequence ID" value="BDG59675.1"/>
    <property type="molecule type" value="Genomic_DNA"/>
</dbReference>
<sequence length="279" mass="30241">MAEAEVRPASRVTERDVRRAMWRHILTLQWSWNYERMQALGWLWSMLPILQKVHPDPESLKEAMRRNIAFYNTNPQIGSPLIFGAAVAMEEQGQGEVGDSLKVALMGPLAGIGDTIQAILLRPILAVVAASLAMAGSVAGPVIMILFGLAMIAVMPPQFWLGYRQGVGLVHQMAAGGAIERLTEAATVLGLTVIGGFIPSIMAGLKTPVKFVRSVTVGGQVTEKTIELQAVLDQILPYMIPVLVTAFAYWLLRGLRLSPAKTLLVLAVVAFVLSALHIL</sequence>
<dbReference type="GO" id="GO:0009401">
    <property type="term" value="P:phosphoenolpyruvate-dependent sugar phosphotransferase system"/>
    <property type="evidence" value="ECO:0007669"/>
    <property type="project" value="InterPro"/>
</dbReference>
<evidence type="ECO:0008006" key="4">
    <source>
        <dbReference type="Google" id="ProtNLM"/>
    </source>
</evidence>
<dbReference type="GO" id="GO:0005886">
    <property type="term" value="C:plasma membrane"/>
    <property type="evidence" value="ECO:0007669"/>
    <property type="project" value="TreeGrafter"/>
</dbReference>
<keyword evidence="1" id="KW-0472">Membrane</keyword>
<feature type="transmembrane region" description="Helical" evidence="1">
    <location>
        <begin position="119"/>
        <end position="136"/>
    </location>
</feature>
<protein>
    <recommendedName>
        <fullName evidence="4">PTS system mannose/fructose/sorbose family transporter subunit IID</fullName>
    </recommendedName>
</protein>
<feature type="transmembrane region" description="Helical" evidence="1">
    <location>
        <begin position="235"/>
        <end position="252"/>
    </location>
</feature>
<feature type="transmembrane region" description="Helical" evidence="1">
    <location>
        <begin position="182"/>
        <end position="205"/>
    </location>
</feature>
<dbReference type="InterPro" id="IPR004704">
    <property type="entry name" value="PTS_IID_man"/>
</dbReference>
<evidence type="ECO:0000256" key="1">
    <source>
        <dbReference type="SAM" id="Phobius"/>
    </source>
</evidence>
<dbReference type="PANTHER" id="PTHR32502">
    <property type="entry name" value="N-ACETYLGALACTOSAMINE PERMEASE II COMPONENT-RELATED"/>
    <property type="match status" value="1"/>
</dbReference>
<dbReference type="Proteomes" id="UP001163687">
    <property type="component" value="Chromosome"/>
</dbReference>
<accession>A0AA35G7B7</accession>
<proteinExistence type="predicted"/>
<keyword evidence="1" id="KW-0812">Transmembrane</keyword>
<evidence type="ECO:0000313" key="2">
    <source>
        <dbReference type="EMBL" id="BDG59675.1"/>
    </source>
</evidence>
<keyword evidence="3" id="KW-1185">Reference proteome</keyword>
<feature type="transmembrane region" description="Helical" evidence="1">
    <location>
        <begin position="259"/>
        <end position="278"/>
    </location>
</feature>